<evidence type="ECO:0000313" key="1">
    <source>
        <dbReference type="EMBL" id="CDJ62050.1"/>
    </source>
</evidence>
<dbReference type="GeneID" id="25470449"/>
<dbReference type="RefSeq" id="XP_013439412.1">
    <property type="nucleotide sequence ID" value="XM_013583958.1"/>
</dbReference>
<dbReference type="OrthoDB" id="10054414at2759"/>
<dbReference type="InterPro" id="IPR036412">
    <property type="entry name" value="HAD-like_sf"/>
</dbReference>
<dbReference type="EMBL" id="HG722335">
    <property type="protein sequence ID" value="CDJ62050.1"/>
    <property type="molecule type" value="Genomic_DNA"/>
</dbReference>
<evidence type="ECO:0000313" key="2">
    <source>
        <dbReference type="Proteomes" id="UP000030754"/>
    </source>
</evidence>
<protein>
    <submittedName>
        <fullName evidence="1">p36 protein, putative</fullName>
    </submittedName>
</protein>
<name>U6MKA0_9EIME</name>
<organism evidence="1 2">
    <name type="scientific">Eimeria necatrix</name>
    <dbReference type="NCBI Taxonomy" id="51315"/>
    <lineage>
        <taxon>Eukaryota</taxon>
        <taxon>Sar</taxon>
        <taxon>Alveolata</taxon>
        <taxon>Apicomplexa</taxon>
        <taxon>Conoidasida</taxon>
        <taxon>Coccidia</taxon>
        <taxon>Eucoccidiorida</taxon>
        <taxon>Eimeriorina</taxon>
        <taxon>Eimeriidae</taxon>
        <taxon>Eimeria</taxon>
    </lineage>
</organism>
<proteinExistence type="predicted"/>
<keyword evidence="2" id="KW-1185">Reference proteome</keyword>
<reference evidence="1" key="2">
    <citation type="submission" date="2013-10" db="EMBL/GenBank/DDBJ databases">
        <authorList>
            <person name="Aslett M."/>
        </authorList>
    </citation>
    <scope>NUCLEOTIDE SEQUENCE [LARGE SCALE GENOMIC DNA]</scope>
    <source>
        <strain evidence="1">Houghton</strain>
    </source>
</reference>
<dbReference type="AlphaFoldDB" id="U6MKA0"/>
<dbReference type="VEuPathDB" id="ToxoDB:ENH_00002540"/>
<dbReference type="SUPFAM" id="SSF56784">
    <property type="entry name" value="HAD-like"/>
    <property type="match status" value="1"/>
</dbReference>
<dbReference type="Gene3D" id="3.40.50.1000">
    <property type="entry name" value="HAD superfamily/HAD-like"/>
    <property type="match status" value="1"/>
</dbReference>
<gene>
    <name evidence="1" type="ORF">ENH_00002540</name>
</gene>
<dbReference type="InterPro" id="IPR023214">
    <property type="entry name" value="HAD_sf"/>
</dbReference>
<sequence>MALPSTAAESSFSKGTTALRLKKLLCKALSAKEPCTALADAVKTGGIRVIAVDFDLTMITVHSGKCTRAHSGSASNVPDNPIFTSLSPDFDAFASAATSRGIPIAVVTFGDPRAIASRPDRIAGEPLVQRVLEGSAASFKVDAVFPFYPPLYQWPADYKVLGLKEPMPFSKSFHISKVLEHFGVSKEQVLLIDDDPNNCSAFAAEGGVSLRVAGDRGFDCANLEVV</sequence>
<accession>U6MKA0</accession>
<dbReference type="Proteomes" id="UP000030754">
    <property type="component" value="Unassembled WGS sequence"/>
</dbReference>
<reference evidence="1" key="1">
    <citation type="submission" date="2013-10" db="EMBL/GenBank/DDBJ databases">
        <title>Genomic analysis of the causative agents of coccidiosis in chickens.</title>
        <authorList>
            <person name="Reid A.J."/>
            <person name="Blake D."/>
            <person name="Billington K."/>
            <person name="Browne H."/>
            <person name="Dunn M."/>
            <person name="Hung S."/>
            <person name="Kawahara F."/>
            <person name="Miranda-Saavedra D."/>
            <person name="Mourier T."/>
            <person name="Nagra H."/>
            <person name="Otto T.D."/>
            <person name="Rawlings N."/>
            <person name="Sanchez A."/>
            <person name="Sanders M."/>
            <person name="Subramaniam C."/>
            <person name="Tay Y."/>
            <person name="Dear P."/>
            <person name="Doerig C."/>
            <person name="Gruber A."/>
            <person name="Parkinson J."/>
            <person name="Shirley M."/>
            <person name="Wan K.L."/>
            <person name="Berriman M."/>
            <person name="Tomley F."/>
            <person name="Pain A."/>
        </authorList>
    </citation>
    <scope>NUCLEOTIDE SEQUENCE [LARGE SCALE GENOMIC DNA]</scope>
    <source>
        <strain evidence="1">Houghton</strain>
    </source>
</reference>